<name>A0AAU9J5E1_9CILI</name>
<dbReference type="AlphaFoldDB" id="A0AAU9J5E1"/>
<proteinExistence type="predicted"/>
<sequence length="348" mass="39823">MDNIQLSKPLLSDVKSLEKAALLSMIVDTEFKPNQINPTTVQVNNDKAQLDPMKEALVNISVVFNCLLPSEVNVPYQILDTVRLSDEVHYVACTYEGLALYFDTKTSKFDEKQIGNLLRFVVVLKGEQKAIFSGETTLHEVKLPSLLPVKEKTLDFGVEIPKMIQSYDKNSLYVLLKEQKIVKVNPENFEEREDVLEGNFTQMALSRIGEFVTFSKDGNLTLKNLETSSQNEVHIDIEEIYYLEFSPNESKIIVASLKTVVIVNVNPLEVIKVFKMKEDVYSPVIANDENTLILGNQNGKLTFWDIKNKEQISEVQVHSKPLYFVKLSSDIHKWVWREILLTEISWVY</sequence>
<accession>A0AAU9J5E1</accession>
<dbReference type="SUPFAM" id="SSF50978">
    <property type="entry name" value="WD40 repeat-like"/>
    <property type="match status" value="1"/>
</dbReference>
<organism evidence="1 2">
    <name type="scientific">Blepharisma stoltei</name>
    <dbReference type="NCBI Taxonomy" id="1481888"/>
    <lineage>
        <taxon>Eukaryota</taxon>
        <taxon>Sar</taxon>
        <taxon>Alveolata</taxon>
        <taxon>Ciliophora</taxon>
        <taxon>Postciliodesmatophora</taxon>
        <taxon>Heterotrichea</taxon>
        <taxon>Heterotrichida</taxon>
        <taxon>Blepharismidae</taxon>
        <taxon>Blepharisma</taxon>
    </lineage>
</organism>
<evidence type="ECO:0000313" key="2">
    <source>
        <dbReference type="Proteomes" id="UP001162131"/>
    </source>
</evidence>
<evidence type="ECO:0000313" key="1">
    <source>
        <dbReference type="EMBL" id="CAG9323439.1"/>
    </source>
</evidence>
<dbReference type="Gene3D" id="2.130.10.10">
    <property type="entry name" value="YVTN repeat-like/Quinoprotein amine dehydrogenase"/>
    <property type="match status" value="1"/>
</dbReference>
<dbReference type="InterPro" id="IPR036322">
    <property type="entry name" value="WD40_repeat_dom_sf"/>
</dbReference>
<keyword evidence="2" id="KW-1185">Reference proteome</keyword>
<comment type="caution">
    <text evidence="1">The sequence shown here is derived from an EMBL/GenBank/DDBJ whole genome shotgun (WGS) entry which is preliminary data.</text>
</comment>
<reference evidence="1" key="1">
    <citation type="submission" date="2021-09" db="EMBL/GenBank/DDBJ databases">
        <authorList>
            <consortium name="AG Swart"/>
            <person name="Singh M."/>
            <person name="Singh A."/>
            <person name="Seah K."/>
            <person name="Emmerich C."/>
        </authorList>
    </citation>
    <scope>NUCLEOTIDE SEQUENCE</scope>
    <source>
        <strain evidence="1">ATCC30299</strain>
    </source>
</reference>
<dbReference type="Proteomes" id="UP001162131">
    <property type="component" value="Unassembled WGS sequence"/>
</dbReference>
<dbReference type="InterPro" id="IPR015943">
    <property type="entry name" value="WD40/YVTN_repeat-like_dom_sf"/>
</dbReference>
<dbReference type="EMBL" id="CAJZBQ010000034">
    <property type="protein sequence ID" value="CAG9323439.1"/>
    <property type="molecule type" value="Genomic_DNA"/>
</dbReference>
<gene>
    <name evidence="1" type="ORF">BSTOLATCC_MIC34089</name>
</gene>
<protein>
    <submittedName>
        <fullName evidence="1">Uncharacterized protein</fullName>
    </submittedName>
</protein>